<dbReference type="InterPro" id="IPR011006">
    <property type="entry name" value="CheY-like_superfamily"/>
</dbReference>
<keyword evidence="2" id="KW-1185">Reference proteome</keyword>
<sequence length="306" mass="35027">MLSSAGHVTEYPAALKSLPADEESKISGEFSRVSISADSMISTMKNEEGYPVGLKVLVVDEDLSRHCLCCTIKNRKFDIILMAILVNDMEGFKQIQQLAMEADLPIIYLVSKATSSCIVETLSPKLFKPISLTSVRCLWFPVAEKRNEKLQKLVQEGIIDVWDKFLLSILLYSRWGDDGSLRKLVTEIQKVEEKEDENYMDGKHEDHYTSLIMNRKPVIPRMASDLHAQFAWEVDELGGTEEADADKILEVLDPTPGLTRKHVEIHLKEYRFLHVDFAREHPSSDIPYENEAEFMRCRVDDDDFWV</sequence>
<dbReference type="SUPFAM" id="SSF52172">
    <property type="entry name" value="CheY-like"/>
    <property type="match status" value="1"/>
</dbReference>
<protein>
    <recommendedName>
        <fullName evidence="3">Response regulatory domain-containing protein</fullName>
    </recommendedName>
</protein>
<organism evidence="1 2">
    <name type="scientific">Papaver atlanticum</name>
    <dbReference type="NCBI Taxonomy" id="357466"/>
    <lineage>
        <taxon>Eukaryota</taxon>
        <taxon>Viridiplantae</taxon>
        <taxon>Streptophyta</taxon>
        <taxon>Embryophyta</taxon>
        <taxon>Tracheophyta</taxon>
        <taxon>Spermatophyta</taxon>
        <taxon>Magnoliopsida</taxon>
        <taxon>Ranunculales</taxon>
        <taxon>Papaveraceae</taxon>
        <taxon>Papaveroideae</taxon>
        <taxon>Papaver</taxon>
    </lineage>
</organism>
<name>A0AAD4XM23_9MAGN</name>
<evidence type="ECO:0000313" key="2">
    <source>
        <dbReference type="Proteomes" id="UP001202328"/>
    </source>
</evidence>
<evidence type="ECO:0008006" key="3">
    <source>
        <dbReference type="Google" id="ProtNLM"/>
    </source>
</evidence>
<dbReference type="Gene3D" id="1.10.10.60">
    <property type="entry name" value="Homeodomain-like"/>
    <property type="match status" value="1"/>
</dbReference>
<dbReference type="EMBL" id="JAJJMB010008256">
    <property type="protein sequence ID" value="KAI3924893.1"/>
    <property type="molecule type" value="Genomic_DNA"/>
</dbReference>
<comment type="caution">
    <text evidence="1">The sequence shown here is derived from an EMBL/GenBank/DDBJ whole genome shotgun (WGS) entry which is preliminary data.</text>
</comment>
<proteinExistence type="predicted"/>
<reference evidence="1" key="1">
    <citation type="submission" date="2022-04" db="EMBL/GenBank/DDBJ databases">
        <title>A functionally conserved STORR gene fusion in Papaver species that diverged 16.8 million years ago.</title>
        <authorList>
            <person name="Catania T."/>
        </authorList>
    </citation>
    <scope>NUCLEOTIDE SEQUENCE</scope>
    <source>
        <strain evidence="1">S-188037</strain>
    </source>
</reference>
<accession>A0AAD4XM23</accession>
<evidence type="ECO:0000313" key="1">
    <source>
        <dbReference type="EMBL" id="KAI3924893.1"/>
    </source>
</evidence>
<gene>
    <name evidence="1" type="ORF">MKW98_031144</name>
</gene>
<dbReference type="AlphaFoldDB" id="A0AAD4XM23"/>
<dbReference type="Proteomes" id="UP001202328">
    <property type="component" value="Unassembled WGS sequence"/>
</dbReference>